<evidence type="ECO:0000313" key="2">
    <source>
        <dbReference type="EMBL" id="QQE76245.1"/>
    </source>
</evidence>
<evidence type="ECO:0000256" key="1">
    <source>
        <dbReference type="SAM" id="Phobius"/>
    </source>
</evidence>
<dbReference type="Pfam" id="PF10694">
    <property type="entry name" value="DUF2500"/>
    <property type="match status" value="1"/>
</dbReference>
<proteinExistence type="predicted"/>
<keyword evidence="1" id="KW-0812">Transmembrane</keyword>
<dbReference type="RefSeq" id="WP_198829748.1">
    <property type="nucleotide sequence ID" value="NZ_CP066308.1"/>
</dbReference>
<sequence length="123" mass="13835">MINVGYDPFHVGPPWWFLVIAGLILTMILIAIIKGIANWMKNNASPILSVPAKVIAKRTRTSGGSGNSSVSTHYYLTFQLENGERQEFHVSGREYGLLIENDTGVLTYQGTRYKKFERKPDMT</sequence>
<reference evidence="3" key="2">
    <citation type="submission" date="2021-04" db="EMBL/GenBank/DDBJ databases">
        <title>Brevibacillus composti FJAT-54423, complete genome.</title>
        <authorList>
            <person name="Tang R."/>
        </authorList>
    </citation>
    <scope>NUCLEOTIDE SEQUENCE</scope>
    <source>
        <strain evidence="3">FJAT-54424</strain>
    </source>
</reference>
<dbReference type="InterPro" id="IPR019635">
    <property type="entry name" value="DUF2500"/>
</dbReference>
<name>A0A7T5JQK4_9BACL</name>
<organism evidence="2 4">
    <name type="scientific">Brevibacillus composti</name>
    <dbReference type="NCBI Taxonomy" id="2796470"/>
    <lineage>
        <taxon>Bacteria</taxon>
        <taxon>Bacillati</taxon>
        <taxon>Bacillota</taxon>
        <taxon>Bacilli</taxon>
        <taxon>Bacillales</taxon>
        <taxon>Paenibacillaceae</taxon>
        <taxon>Brevibacillus</taxon>
    </lineage>
</organism>
<evidence type="ECO:0000313" key="3">
    <source>
        <dbReference type="EMBL" id="QUO43273.1"/>
    </source>
</evidence>
<reference evidence="2 4" key="1">
    <citation type="submission" date="2020-12" db="EMBL/GenBank/DDBJ databases">
        <title>strain FJAT-54423T represents a novel species of the genus Brevibacillus.</title>
        <authorList>
            <person name="Tang R."/>
        </authorList>
    </citation>
    <scope>NUCLEOTIDE SEQUENCE [LARGE SCALE GENOMIC DNA]</scope>
    <source>
        <strain evidence="2 4">FJAT-54423</strain>
    </source>
</reference>
<gene>
    <name evidence="2" type="ORF">JD108_10465</name>
    <name evidence="3" type="ORF">KDJ56_10155</name>
</gene>
<keyword evidence="1" id="KW-0472">Membrane</keyword>
<dbReference type="AlphaFoldDB" id="A0A7T5JQK4"/>
<keyword evidence="1" id="KW-1133">Transmembrane helix</keyword>
<dbReference type="Proteomes" id="UP000595847">
    <property type="component" value="Chromosome"/>
</dbReference>
<evidence type="ECO:0000313" key="5">
    <source>
        <dbReference type="Proteomes" id="UP000677234"/>
    </source>
</evidence>
<dbReference type="EMBL" id="CP073708">
    <property type="protein sequence ID" value="QUO43273.1"/>
    <property type="molecule type" value="Genomic_DNA"/>
</dbReference>
<dbReference type="Proteomes" id="UP000677234">
    <property type="component" value="Chromosome"/>
</dbReference>
<protein>
    <submittedName>
        <fullName evidence="2">DUF2500 domain-containing protein</fullName>
    </submittedName>
</protein>
<keyword evidence="5" id="KW-1185">Reference proteome</keyword>
<dbReference type="EMBL" id="CP066308">
    <property type="protein sequence ID" value="QQE76245.1"/>
    <property type="molecule type" value="Genomic_DNA"/>
</dbReference>
<evidence type="ECO:0000313" key="4">
    <source>
        <dbReference type="Proteomes" id="UP000595847"/>
    </source>
</evidence>
<feature type="transmembrane region" description="Helical" evidence="1">
    <location>
        <begin position="15"/>
        <end position="33"/>
    </location>
</feature>
<dbReference type="Gene3D" id="2.40.50.660">
    <property type="match status" value="1"/>
</dbReference>
<dbReference type="KEGG" id="bcop:JD108_10465"/>
<accession>A0A7T5JQK4</accession>